<feature type="chain" id="PRO_5047067361" description="Lipoprotein" evidence="1">
    <location>
        <begin position="31"/>
        <end position="160"/>
    </location>
</feature>
<organism evidence="2 3">
    <name type="scientific">Hamadaea flava</name>
    <dbReference type="NCBI Taxonomy" id="1742688"/>
    <lineage>
        <taxon>Bacteria</taxon>
        <taxon>Bacillati</taxon>
        <taxon>Actinomycetota</taxon>
        <taxon>Actinomycetes</taxon>
        <taxon>Micromonosporales</taxon>
        <taxon>Micromonosporaceae</taxon>
        <taxon>Hamadaea</taxon>
    </lineage>
</organism>
<evidence type="ECO:0000313" key="2">
    <source>
        <dbReference type="EMBL" id="MFC4132997.1"/>
    </source>
</evidence>
<evidence type="ECO:0008006" key="4">
    <source>
        <dbReference type="Google" id="ProtNLM"/>
    </source>
</evidence>
<gene>
    <name evidence="2" type="ORF">ACFOZ4_20490</name>
</gene>
<keyword evidence="1" id="KW-0732">Signal</keyword>
<reference evidence="3" key="1">
    <citation type="journal article" date="2019" name="Int. J. Syst. Evol. Microbiol.">
        <title>The Global Catalogue of Microorganisms (GCM) 10K type strain sequencing project: providing services to taxonomists for standard genome sequencing and annotation.</title>
        <authorList>
            <consortium name="The Broad Institute Genomics Platform"/>
            <consortium name="The Broad Institute Genome Sequencing Center for Infectious Disease"/>
            <person name="Wu L."/>
            <person name="Ma J."/>
        </authorList>
    </citation>
    <scope>NUCLEOTIDE SEQUENCE [LARGE SCALE GENOMIC DNA]</scope>
    <source>
        <strain evidence="3">CGMCC 4.7289</strain>
    </source>
</reference>
<keyword evidence="3" id="KW-1185">Reference proteome</keyword>
<dbReference type="PROSITE" id="PS51257">
    <property type="entry name" value="PROKAR_LIPOPROTEIN"/>
    <property type="match status" value="1"/>
</dbReference>
<feature type="signal peptide" evidence="1">
    <location>
        <begin position="1"/>
        <end position="30"/>
    </location>
</feature>
<evidence type="ECO:0000256" key="1">
    <source>
        <dbReference type="SAM" id="SignalP"/>
    </source>
</evidence>
<dbReference type="RefSeq" id="WP_253752032.1">
    <property type="nucleotide sequence ID" value="NZ_JAMZDZ010000001.1"/>
</dbReference>
<proteinExistence type="predicted"/>
<evidence type="ECO:0000313" key="3">
    <source>
        <dbReference type="Proteomes" id="UP001595816"/>
    </source>
</evidence>
<sequence length="160" mass="16308">MIGRRLRNATGVAALLLLLGGCTPWNSVFAAVSNQGGGTTLMQICAGGGSATSISLADADDSATAWRVSGPGLEEDSAPFFQTPDGWAAGDGILTSIAAGHRYRLEVGISNSSVAPNSTFDFAADDLASLEAGKVMAADGKGGYTIMTEQEFRDRADGAC</sequence>
<comment type="caution">
    <text evidence="2">The sequence shown here is derived from an EMBL/GenBank/DDBJ whole genome shotgun (WGS) entry which is preliminary data.</text>
</comment>
<accession>A0ABV8LPT6</accession>
<name>A0ABV8LPT6_9ACTN</name>
<dbReference type="EMBL" id="JBHSAY010000009">
    <property type="protein sequence ID" value="MFC4132997.1"/>
    <property type="molecule type" value="Genomic_DNA"/>
</dbReference>
<dbReference type="Proteomes" id="UP001595816">
    <property type="component" value="Unassembled WGS sequence"/>
</dbReference>
<protein>
    <recommendedName>
        <fullName evidence="4">Lipoprotein</fullName>
    </recommendedName>
</protein>